<dbReference type="Proteomes" id="UP000177457">
    <property type="component" value="Unassembled WGS sequence"/>
</dbReference>
<proteinExistence type="predicted"/>
<reference evidence="1 2" key="1">
    <citation type="journal article" date="2016" name="Nat. Commun.">
        <title>Thousands of microbial genomes shed light on interconnected biogeochemical processes in an aquifer system.</title>
        <authorList>
            <person name="Anantharaman K."/>
            <person name="Brown C.T."/>
            <person name="Hug L.A."/>
            <person name="Sharon I."/>
            <person name="Castelle C.J."/>
            <person name="Probst A.J."/>
            <person name="Thomas B.C."/>
            <person name="Singh A."/>
            <person name="Wilkins M.J."/>
            <person name="Karaoz U."/>
            <person name="Brodie E.L."/>
            <person name="Williams K.H."/>
            <person name="Hubbard S.S."/>
            <person name="Banfield J.F."/>
        </authorList>
    </citation>
    <scope>NUCLEOTIDE SEQUENCE [LARGE SCALE GENOMIC DNA]</scope>
</reference>
<gene>
    <name evidence="1" type="ORF">A3C90_02575</name>
</gene>
<evidence type="ECO:0000313" key="2">
    <source>
        <dbReference type="Proteomes" id="UP000177457"/>
    </source>
</evidence>
<name>A0A1F6MEF2_9BACT</name>
<dbReference type="STRING" id="1798683.A3C90_02575"/>
<evidence type="ECO:0000313" key="1">
    <source>
        <dbReference type="EMBL" id="OGH70041.1"/>
    </source>
</evidence>
<comment type="caution">
    <text evidence="1">The sequence shown here is derived from an EMBL/GenBank/DDBJ whole genome shotgun (WGS) entry which is preliminary data.</text>
</comment>
<sequence>MNNAMNTITLQKQKKLLQKSKALRLDLSEVLALMKKKRAWEDIRGILPKKISGLRYQRTVRDEWV</sequence>
<organism evidence="1 2">
    <name type="scientific">Candidatus Magasanikbacteria bacterium RIFCSPHIGHO2_02_FULL_51_14</name>
    <dbReference type="NCBI Taxonomy" id="1798683"/>
    <lineage>
        <taxon>Bacteria</taxon>
        <taxon>Candidatus Magasanikiibacteriota</taxon>
    </lineage>
</organism>
<dbReference type="AlphaFoldDB" id="A0A1F6MEF2"/>
<protein>
    <submittedName>
        <fullName evidence="1">Uncharacterized protein</fullName>
    </submittedName>
</protein>
<dbReference type="EMBL" id="MFQE01000056">
    <property type="protein sequence ID" value="OGH70041.1"/>
    <property type="molecule type" value="Genomic_DNA"/>
</dbReference>
<accession>A0A1F6MEF2</accession>